<dbReference type="PANTHER" id="PTHR45614">
    <property type="entry name" value="MYB PROTEIN-RELATED"/>
    <property type="match status" value="1"/>
</dbReference>
<dbReference type="KEGG" id="val:VDBG_09326"/>
<dbReference type="PANTHER" id="PTHR45614:SF25">
    <property type="entry name" value="MYB PROTEIN"/>
    <property type="match status" value="1"/>
</dbReference>
<dbReference type="eggNOG" id="KOG0048">
    <property type="taxonomic scope" value="Eukaryota"/>
</dbReference>
<dbReference type="RefSeq" id="XP_003000131.1">
    <property type="nucleotide sequence ID" value="XM_003000085.1"/>
</dbReference>
<dbReference type="PROSITE" id="PS51294">
    <property type="entry name" value="HTH_MYB"/>
    <property type="match status" value="2"/>
</dbReference>
<accession>C9SX26</accession>
<comment type="subcellular location">
    <subcellularLocation>
        <location evidence="1">Nucleus</location>
    </subcellularLocation>
</comment>
<feature type="domain" description="HTH myb-type" evidence="7">
    <location>
        <begin position="56"/>
        <end position="106"/>
    </location>
</feature>
<dbReference type="GeneID" id="9528962"/>
<feature type="compositionally biased region" description="Polar residues" evidence="5">
    <location>
        <begin position="144"/>
        <end position="169"/>
    </location>
</feature>
<evidence type="ECO:0000256" key="1">
    <source>
        <dbReference type="ARBA" id="ARBA00004123"/>
    </source>
</evidence>
<organism evidence="9">
    <name type="scientific">Verticillium alfalfae (strain VaMs.102 / ATCC MYA-4576 / FGSC 10136)</name>
    <name type="common">Verticillium wilt of alfalfa</name>
    <name type="synonym">Verticillium albo-atrum</name>
    <dbReference type="NCBI Taxonomy" id="526221"/>
    <lineage>
        <taxon>Eukaryota</taxon>
        <taxon>Fungi</taxon>
        <taxon>Dikarya</taxon>
        <taxon>Ascomycota</taxon>
        <taxon>Pezizomycotina</taxon>
        <taxon>Sordariomycetes</taxon>
        <taxon>Hypocreomycetidae</taxon>
        <taxon>Glomerellales</taxon>
        <taxon>Plectosphaerellaceae</taxon>
        <taxon>Verticillium</taxon>
    </lineage>
</organism>
<dbReference type="GO" id="GO:0005634">
    <property type="term" value="C:nucleus"/>
    <property type="evidence" value="ECO:0007669"/>
    <property type="project" value="UniProtKB-SubCell"/>
</dbReference>
<evidence type="ECO:0000256" key="5">
    <source>
        <dbReference type="SAM" id="MobiDB-lite"/>
    </source>
</evidence>
<dbReference type="EMBL" id="DS985228">
    <property type="protein sequence ID" value="EEY23216.1"/>
    <property type="molecule type" value="Genomic_DNA"/>
</dbReference>
<feature type="compositionally biased region" description="Basic residues" evidence="5">
    <location>
        <begin position="103"/>
        <end position="115"/>
    </location>
</feature>
<dbReference type="Proteomes" id="UP000008698">
    <property type="component" value="Unassembled WGS sequence"/>
</dbReference>
<feature type="domain" description="Myb-like" evidence="6">
    <location>
        <begin position="1"/>
        <end position="51"/>
    </location>
</feature>
<dbReference type="InterPro" id="IPR050560">
    <property type="entry name" value="MYB_TF"/>
</dbReference>
<evidence type="ECO:0000313" key="9">
    <source>
        <dbReference type="Proteomes" id="UP000008698"/>
    </source>
</evidence>
<dbReference type="OrthoDB" id="2143914at2759"/>
<dbReference type="AlphaFoldDB" id="C9SX26"/>
<dbReference type="InterPro" id="IPR009057">
    <property type="entry name" value="Homeodomain-like_sf"/>
</dbReference>
<feature type="compositionally biased region" description="Polar residues" evidence="5">
    <location>
        <begin position="196"/>
        <end position="208"/>
    </location>
</feature>
<dbReference type="GO" id="GO:1901002">
    <property type="term" value="P:positive regulation of response to salt stress"/>
    <property type="evidence" value="ECO:0007669"/>
    <property type="project" value="UniProtKB-ARBA"/>
</dbReference>
<dbReference type="FunFam" id="1.10.10.60:FF:000355">
    <property type="entry name" value="Transcription factor MYB124"/>
    <property type="match status" value="1"/>
</dbReference>
<evidence type="ECO:0000259" key="6">
    <source>
        <dbReference type="PROSITE" id="PS50090"/>
    </source>
</evidence>
<feature type="compositionally biased region" description="Low complexity" evidence="5">
    <location>
        <begin position="175"/>
        <end position="188"/>
    </location>
</feature>
<dbReference type="Pfam" id="PF00249">
    <property type="entry name" value="Myb_DNA-binding"/>
    <property type="match status" value="2"/>
</dbReference>
<keyword evidence="4" id="KW-0539">Nucleus</keyword>
<dbReference type="OMA" id="TTSPQCL"/>
<evidence type="ECO:0000259" key="7">
    <source>
        <dbReference type="PROSITE" id="PS51294"/>
    </source>
</evidence>
<sequence length="304" mass="34151">MAQRRGPWSQHEDACLMQLVSEQGPLNWVRIAQTLGTRTPKQCRERFHQNLKPTLNHEPITAEEGVQIEILVNELGKRWAEIARRLSGRSDNAVKNWWNGNQNRRRRHDRRRSTHPRPSYEDGRYSSPRPYQNRPSLTLHPGPNSMQHPTTTQYLSSPTSPAHSSGNYSRHQHGSSLPSPSSTASPRSDALDADNTALSDSGSSYTTSPREHYTRVSPPVQLPPLRIAVTYDSLPRSLPGVGSLLHTAGERRDVTIAGTYLPAHSSHLPTAPCSPTEDHRSSRRFFGTAEDRDARMTVDQLVNR</sequence>
<dbReference type="SMART" id="SM00717">
    <property type="entry name" value="SANT"/>
    <property type="match status" value="2"/>
</dbReference>
<dbReference type="GO" id="GO:1902806">
    <property type="term" value="P:regulation of cell cycle G1/S phase transition"/>
    <property type="evidence" value="ECO:0007669"/>
    <property type="project" value="UniProtKB-ARBA"/>
</dbReference>
<dbReference type="CDD" id="cd00167">
    <property type="entry name" value="SANT"/>
    <property type="match status" value="2"/>
</dbReference>
<dbReference type="GO" id="GO:0050891">
    <property type="term" value="P:multicellular organismal-level water homeostasis"/>
    <property type="evidence" value="ECO:0007669"/>
    <property type="project" value="UniProtKB-ARBA"/>
</dbReference>
<keyword evidence="9" id="KW-1185">Reference proteome</keyword>
<dbReference type="GO" id="GO:0033993">
    <property type="term" value="P:response to lipid"/>
    <property type="evidence" value="ECO:0007669"/>
    <property type="project" value="UniProtKB-ARBA"/>
</dbReference>
<dbReference type="GO" id="GO:0000278">
    <property type="term" value="P:mitotic cell cycle"/>
    <property type="evidence" value="ECO:0007669"/>
    <property type="project" value="TreeGrafter"/>
</dbReference>
<evidence type="ECO:0000256" key="2">
    <source>
        <dbReference type="ARBA" id="ARBA00022737"/>
    </source>
</evidence>
<dbReference type="HOGENOM" id="CLU_046302_0_0_1"/>
<dbReference type="GO" id="GO:0045944">
    <property type="term" value="P:positive regulation of transcription by RNA polymerase II"/>
    <property type="evidence" value="ECO:0007669"/>
    <property type="project" value="TreeGrafter"/>
</dbReference>
<evidence type="ECO:0000256" key="3">
    <source>
        <dbReference type="ARBA" id="ARBA00023125"/>
    </source>
</evidence>
<keyword evidence="3" id="KW-0238">DNA-binding</keyword>
<dbReference type="SUPFAM" id="SSF46689">
    <property type="entry name" value="Homeodomain-like"/>
    <property type="match status" value="1"/>
</dbReference>
<dbReference type="GO" id="GO:1902584">
    <property type="term" value="P:positive regulation of response to water deprivation"/>
    <property type="evidence" value="ECO:0007669"/>
    <property type="project" value="UniProtKB-ARBA"/>
</dbReference>
<dbReference type="STRING" id="526221.C9SX26"/>
<dbReference type="Gene3D" id="1.10.10.60">
    <property type="entry name" value="Homeodomain-like"/>
    <property type="match status" value="2"/>
</dbReference>
<feature type="domain" description="HTH myb-type" evidence="7">
    <location>
        <begin position="1"/>
        <end position="55"/>
    </location>
</feature>
<protein>
    <submittedName>
        <fullName evidence="8">MYB-1</fullName>
    </submittedName>
</protein>
<reference evidence="9" key="1">
    <citation type="journal article" date="2011" name="PLoS Pathog.">
        <title>Comparative genomics yields insights into niche adaptation of plant vascular wilt pathogens.</title>
        <authorList>
            <person name="Klosterman S.J."/>
            <person name="Subbarao K.V."/>
            <person name="Kang S."/>
            <person name="Veronese P."/>
            <person name="Gold S.E."/>
            <person name="Thomma B.P.H.J."/>
            <person name="Chen Z."/>
            <person name="Henrissat B."/>
            <person name="Lee Y.-H."/>
            <person name="Park J."/>
            <person name="Garcia-Pedrajas M.D."/>
            <person name="Barbara D.J."/>
            <person name="Anchieta A."/>
            <person name="de Jonge R."/>
            <person name="Santhanam P."/>
            <person name="Maruthachalam K."/>
            <person name="Atallah Z."/>
            <person name="Amyotte S.G."/>
            <person name="Paz Z."/>
            <person name="Inderbitzin P."/>
            <person name="Hayes R.J."/>
            <person name="Heiman D.I."/>
            <person name="Young S."/>
            <person name="Zeng Q."/>
            <person name="Engels R."/>
            <person name="Galagan J."/>
            <person name="Cuomo C.A."/>
            <person name="Dobinson K.F."/>
            <person name="Ma L.-J."/>
        </authorList>
    </citation>
    <scope>NUCLEOTIDE SEQUENCE [LARGE SCALE GENOMIC DNA]</scope>
    <source>
        <strain evidence="9">VaMs.102 / ATCC MYA-4576 / FGSC 10136</strain>
    </source>
</reference>
<dbReference type="GO" id="GO:0032875">
    <property type="term" value="P:regulation of DNA endoreduplication"/>
    <property type="evidence" value="ECO:0007669"/>
    <property type="project" value="UniProtKB-ARBA"/>
</dbReference>
<dbReference type="GO" id="GO:0000978">
    <property type="term" value="F:RNA polymerase II cis-regulatory region sequence-specific DNA binding"/>
    <property type="evidence" value="ECO:0007669"/>
    <property type="project" value="TreeGrafter"/>
</dbReference>
<dbReference type="GO" id="GO:2000037">
    <property type="term" value="P:regulation of stomatal complex patterning"/>
    <property type="evidence" value="ECO:0007669"/>
    <property type="project" value="UniProtKB-ARBA"/>
</dbReference>
<feature type="domain" description="Myb-like" evidence="6">
    <location>
        <begin position="52"/>
        <end position="99"/>
    </location>
</feature>
<feature type="region of interest" description="Disordered" evidence="5">
    <location>
        <begin position="93"/>
        <end position="219"/>
    </location>
</feature>
<proteinExistence type="predicted"/>
<name>C9SX26_VERA1</name>
<dbReference type="InterPro" id="IPR017930">
    <property type="entry name" value="Myb_dom"/>
</dbReference>
<evidence type="ECO:0000313" key="8">
    <source>
        <dbReference type="EMBL" id="EEY23216.1"/>
    </source>
</evidence>
<dbReference type="GO" id="GO:0000981">
    <property type="term" value="F:DNA-binding transcription factor activity, RNA polymerase II-specific"/>
    <property type="evidence" value="ECO:0007669"/>
    <property type="project" value="TreeGrafter"/>
</dbReference>
<evidence type="ECO:0000256" key="4">
    <source>
        <dbReference type="ARBA" id="ARBA00023242"/>
    </source>
</evidence>
<dbReference type="PROSITE" id="PS50090">
    <property type="entry name" value="MYB_LIKE"/>
    <property type="match status" value="2"/>
</dbReference>
<gene>
    <name evidence="8" type="ORF">VDBG_09326</name>
</gene>
<dbReference type="InterPro" id="IPR001005">
    <property type="entry name" value="SANT/Myb"/>
</dbReference>
<keyword evidence="2" id="KW-0677">Repeat</keyword>